<reference evidence="1 2" key="1">
    <citation type="journal article" date="2014" name="Nat. Commun.">
        <title>Multiple recent horizontal transfers of a large genomic region in cheese making fungi.</title>
        <authorList>
            <person name="Cheeseman K."/>
            <person name="Ropars J."/>
            <person name="Renault P."/>
            <person name="Dupont J."/>
            <person name="Gouzy J."/>
            <person name="Branca A."/>
            <person name="Abraham A.L."/>
            <person name="Ceppi M."/>
            <person name="Conseiller E."/>
            <person name="Debuchy R."/>
            <person name="Malagnac F."/>
            <person name="Goarin A."/>
            <person name="Silar P."/>
            <person name="Lacoste S."/>
            <person name="Sallet E."/>
            <person name="Bensimon A."/>
            <person name="Giraud T."/>
            <person name="Brygoo Y."/>
        </authorList>
    </citation>
    <scope>NUCLEOTIDE SEQUENCE [LARGE SCALE GENOMIC DNA]</scope>
    <source>
        <strain evidence="2">FM 013</strain>
    </source>
</reference>
<keyword evidence="2" id="KW-1185">Reference proteome</keyword>
<proteinExistence type="predicted"/>
<dbReference type="EMBL" id="HG793179">
    <property type="protein sequence ID" value="CRL30253.1"/>
    <property type="molecule type" value="Genomic_DNA"/>
</dbReference>
<dbReference type="AlphaFoldDB" id="A0A0G4PV01"/>
<evidence type="ECO:0000313" key="2">
    <source>
        <dbReference type="Proteomes" id="UP000053732"/>
    </source>
</evidence>
<name>A0A0G4PV01_PENC3</name>
<protein>
    <submittedName>
        <fullName evidence="1">Str. FM013</fullName>
    </submittedName>
</protein>
<organism evidence="1 2">
    <name type="scientific">Penicillium camemberti (strain FM 013)</name>
    <dbReference type="NCBI Taxonomy" id="1429867"/>
    <lineage>
        <taxon>Eukaryota</taxon>
        <taxon>Fungi</taxon>
        <taxon>Dikarya</taxon>
        <taxon>Ascomycota</taxon>
        <taxon>Pezizomycotina</taxon>
        <taxon>Eurotiomycetes</taxon>
        <taxon>Eurotiomycetidae</taxon>
        <taxon>Eurotiales</taxon>
        <taxon>Aspergillaceae</taxon>
        <taxon>Penicillium</taxon>
    </lineage>
</organism>
<gene>
    <name evidence="1" type="ORF">PCAMFM013_S046g000057</name>
</gene>
<accession>A0A0G4PV01</accession>
<evidence type="ECO:0000313" key="1">
    <source>
        <dbReference type="EMBL" id="CRL30253.1"/>
    </source>
</evidence>
<sequence length="50" mass="6074">MLRDGNFVYITYLAQLLACLRFNYQYIHRIYPEKKSGLPDHFFDLFSELL</sequence>
<dbReference type="Proteomes" id="UP000053732">
    <property type="component" value="Unassembled WGS sequence"/>
</dbReference>